<feature type="transmembrane region" description="Helical" evidence="2">
    <location>
        <begin position="98"/>
        <end position="122"/>
    </location>
</feature>
<feature type="compositionally biased region" description="Low complexity" evidence="1">
    <location>
        <begin position="2428"/>
        <end position="2451"/>
    </location>
</feature>
<feature type="region of interest" description="Disordered" evidence="1">
    <location>
        <begin position="1"/>
        <end position="36"/>
    </location>
</feature>
<feature type="compositionally biased region" description="Low complexity" evidence="1">
    <location>
        <begin position="21"/>
        <end position="35"/>
    </location>
</feature>
<dbReference type="Proteomes" id="UP001215151">
    <property type="component" value="Unassembled WGS sequence"/>
</dbReference>
<keyword evidence="4" id="KW-1185">Reference proteome</keyword>
<reference evidence="3" key="1">
    <citation type="submission" date="2022-11" db="EMBL/GenBank/DDBJ databases">
        <title>Genome Sequence of Cubamyces cubensis.</title>
        <authorList>
            <person name="Buettner E."/>
        </authorList>
    </citation>
    <scope>NUCLEOTIDE SEQUENCE</scope>
    <source>
        <strain evidence="3">MPL-01</strain>
    </source>
</reference>
<feature type="region of interest" description="Disordered" evidence="1">
    <location>
        <begin position="2371"/>
        <end position="2464"/>
    </location>
</feature>
<keyword evidence="2" id="KW-0812">Transmembrane</keyword>
<name>A0AAD7XGI1_9APHY</name>
<dbReference type="InterPro" id="IPR046368">
    <property type="entry name" value="Tag1"/>
</dbReference>
<proteinExistence type="predicted"/>
<comment type="caution">
    <text evidence="3">The sequence shown here is derived from an EMBL/GenBank/DDBJ whole genome shotgun (WGS) entry which is preliminary data.</text>
</comment>
<sequence length="2464" mass="258530">MLIDPFADPGRAEDDEPAIQTTSRTTAPIARTTAAGVPVHPFSGPAAASAAVPAAGASSSSAAAGVTATGAAGEEEVRPEDVPRPAAAPKPPLYKRRWFIITSIVGACLGIAILFILLYPVVHAIAQHIVNVSVLNVDRAAITNPTNTSFDLRMDGWVSHAGIFKATIDFPEALAVDWVNTTTGAAIHLGSFPMARLYVRSKRAYINQTVPFTIADEDAFARFTSAMITQQNFTWRLRSDKLSVQALKFPKANGLKFDKEITLNGMNNFNEHISLVDFKLPSDSPEGGINFVAVTGLDNPSPFDVNLGTVVFDLLYQGINLGAGSSPNTTIAPGPNNITLSGRLVPQTEPSALASVSQLFTQYLNGENSDVVARGVSSTQNDGSAVAWLSAGLDALQLHVPFKAPSAISPIKAITIGDMALAFTEATSWAPVANSRTVQAAMELPFGFSVEIGQIENEFNISSAGRTVAGLSTPVGKSTSDIKVINETLTQGTINITIDNTALVVPDPQHPVFSQFNANLTATTRTPFQLVGHARAVANMSIGQVTLDPIKFDVESGLDGLQGLKDLVTIGSVDVLGGTEEAINLGINVSIFNPSNLKLETGDLVLQLFREDALLGTTLMPNLTLEMGNNTLSASGSFKPNLSPEGMQTLDDFVGGNDVRVAIAGYGNSTLILSLLQAFEGLDITAVLPALKSKLLNSASLEVLPTTGHENNIAHATVSLANPFTSGLEITHVASNVTYQGINLGTIQTATNFSSPGKATSASPALDLDMNLDPQSLFTVTRLLAQQAGLDTAQLDAIVQLGGYHYLDTSGSGNANAVRDVEIKRADNGSLFKGFDLPTFVDQAFTKLSTDVQLTAGVMIGDYATTLQYTQPDVVTKTDKSLNMILPILAQPIVQKIVSGSVLGIETVIIKDVQEKSFGTSLKGSITQAGPFDAKISFPAGLTIEWGGAPLGSIKMPDVDVVADVGASFEVEATFEVADVDHLTNFTKVMLTEESFDWVISGSNLSVAAIGITVPGIELSNKGVTLKGMNNLKNGVLIDTFDLPSNDPAGGIHLTLQTKVSNPSQVGVELSSIGFQNFFGDVNIGPATSTKAFTLAPESTVDLPLVGRLIPQKSQDGLNAVSTIFNNFIHAQDSNVTVRGDSAGPTEVTWLNEAIKSLQVQAVLPNRGKLEIIKSISLNELDLRFTEGTAFDPSTSSNDATAAFQLPFNFPVNIVALEQNITVGSNGQDFAQLVIPKGPSTTDVEQRIIHLTFSKVSFAVLDGQDSAFEQFLSTTATSKTAQMQLSGAANTDADTAVGLLNLHNIEFQVSTSIDGLQGLNTKPALVSSLDVNHGYPDYLLIKANSSLFNPSNITLGAGDIAFSLLFQDDVIGEADLSNLVIVPGNSSYAINVLYKPQGGAVASGQKMLENYLQGVESATTIQGSTGSTPIESLQLAMSHIRLSPVNIPALHQNLISTASLVFPTDIVQTGIAQTSFSLDNPFTASINLIEVTATATFGSLTLGKIDHVDRSSSPIHADGHTKIESPQLPFEFNTDPLTIIQLLLQGAQNNHVDLGPLPDLFKIVVDNPHANTSIKATVDTNGSTCSSGKQFDVDDAILNALKNLQVTLDIDSSVKIDDFETELAFKQSNVTAITDKTALYLIGVVAPPIVQHLVDQADLTFDAANITNISDDGFDLSLKGALTGTGPLDAEITFTEPVTVTWNGNDIASISLPPVCAAANTGVPDYQPNARLTITDSAKFTDFATFLLHNPSFEWTISTDKLRVNALGTNFDGVSLSKTVSFKAFNNLPGVTISNFKLPSDDPAGGIHIETDSLIPSQSQLGIDLGTVDFEASFKGTDIGPLAGSNFFLAPLTQTTLHLSGRMVPQSGDNLNTMGELFSNFLAGKNQSLSVKGVSVQPKGSNGPVQWLSTAFKTVTLDVTLPGQVYEIIQSIEMSDLELVMTEQGEAFAPLASSQHVLAEYKNPFGFSLQVIEGAEDITLAAGGTDIAELKLPKAAQDGGVSTGNVAPLLITFQNQTLQSKNNGAFSQFFAAVTDTSGIEFELKGTADVVARTTIGDVPISGIPFNVTTSLKGINQFDKSAALSNVSITGSGSDSHGPYIKSPLTTTLENPSNVSLQSVDVSFPVIYKGVMLGRAVIDTLDLAPGENTIATEFHYAPADANDTTAQAFLTEFLQTDDDIALTIKGDSDSSPFASLQPALEGVELSTSLKGLNVPPIVTHINSYITLDTLIDNYVSIDFDIANPLDTDMQITFTQVDAGLDGTIYAHFDQAFDSFVVPAHSTANSGTVKNVLLTQGALATLNIIGAGELDVFSAATIKIGEYTIPWLHLTTLGVPTKYQLSLSISAMKSAAASVSASKAGITPSATSHSLGLNGTSLSLPTPSPSGHASSATSSQASSEDGSDSQPSATAGENTPASSQSNSSGDGKDGSQAASPSASSAAQASSSPSSSGSGDDPLKSILGGSP</sequence>
<evidence type="ECO:0000313" key="3">
    <source>
        <dbReference type="EMBL" id="KAJ8497047.1"/>
    </source>
</evidence>
<gene>
    <name evidence="3" type="ORF">ONZ51_g771</name>
</gene>
<feature type="region of interest" description="Disordered" evidence="1">
    <location>
        <begin position="66"/>
        <end position="87"/>
    </location>
</feature>
<dbReference type="Pfam" id="PF12505">
    <property type="entry name" value="DUF3712"/>
    <property type="match status" value="6"/>
</dbReference>
<dbReference type="InterPro" id="IPR022185">
    <property type="entry name" value="DUF3712"/>
</dbReference>
<keyword evidence="2" id="KW-0472">Membrane</keyword>
<organism evidence="3 4">
    <name type="scientific">Trametes cubensis</name>
    <dbReference type="NCBI Taxonomy" id="1111947"/>
    <lineage>
        <taxon>Eukaryota</taxon>
        <taxon>Fungi</taxon>
        <taxon>Dikarya</taxon>
        <taxon>Basidiomycota</taxon>
        <taxon>Agaricomycotina</taxon>
        <taxon>Agaricomycetes</taxon>
        <taxon>Polyporales</taxon>
        <taxon>Polyporaceae</taxon>
        <taxon>Trametes</taxon>
    </lineage>
</organism>
<dbReference type="PANTHER" id="PTHR35895:SF1">
    <property type="entry name" value="LIPID-BINDING SERUM GLYCOPROTEIN C-TERMINAL DOMAIN-CONTAINING PROTEIN"/>
    <property type="match status" value="1"/>
</dbReference>
<evidence type="ECO:0000313" key="4">
    <source>
        <dbReference type="Proteomes" id="UP001215151"/>
    </source>
</evidence>
<dbReference type="EMBL" id="JAPEVG010000009">
    <property type="protein sequence ID" value="KAJ8497047.1"/>
    <property type="molecule type" value="Genomic_DNA"/>
</dbReference>
<feature type="compositionally biased region" description="Polar residues" evidence="1">
    <location>
        <begin position="2405"/>
        <end position="2423"/>
    </location>
</feature>
<protein>
    <submittedName>
        <fullName evidence="3">Uncharacterized protein</fullName>
    </submittedName>
</protein>
<keyword evidence="2" id="KW-1133">Transmembrane helix</keyword>
<dbReference type="PANTHER" id="PTHR35895">
    <property type="entry name" value="CHROMOSOME 16, WHOLE GENOME SHOTGUN SEQUENCE"/>
    <property type="match status" value="1"/>
</dbReference>
<dbReference type="GO" id="GO:0000329">
    <property type="term" value="C:fungal-type vacuole membrane"/>
    <property type="evidence" value="ECO:0007669"/>
    <property type="project" value="InterPro"/>
</dbReference>
<accession>A0AAD7XGI1</accession>
<evidence type="ECO:0000256" key="2">
    <source>
        <dbReference type="SAM" id="Phobius"/>
    </source>
</evidence>
<feature type="compositionally biased region" description="Low complexity" evidence="1">
    <location>
        <begin position="2374"/>
        <end position="2404"/>
    </location>
</feature>
<evidence type="ECO:0000256" key="1">
    <source>
        <dbReference type="SAM" id="MobiDB-lite"/>
    </source>
</evidence>